<evidence type="ECO:0000259" key="1">
    <source>
        <dbReference type="PROSITE" id="PS50041"/>
    </source>
</evidence>
<dbReference type="Pfam" id="PF00059">
    <property type="entry name" value="Lectin_C"/>
    <property type="match status" value="1"/>
</dbReference>
<organism evidence="4">
    <name type="scientific">Drosophila rhopaloa</name>
    <name type="common">Fruit fly</name>
    <dbReference type="NCBI Taxonomy" id="1041015"/>
    <lineage>
        <taxon>Eukaryota</taxon>
        <taxon>Metazoa</taxon>
        <taxon>Ecdysozoa</taxon>
        <taxon>Arthropoda</taxon>
        <taxon>Hexapoda</taxon>
        <taxon>Insecta</taxon>
        <taxon>Pterygota</taxon>
        <taxon>Neoptera</taxon>
        <taxon>Endopterygota</taxon>
        <taxon>Diptera</taxon>
        <taxon>Brachycera</taxon>
        <taxon>Muscomorpha</taxon>
        <taxon>Ephydroidea</taxon>
        <taxon>Drosophilidae</taxon>
        <taxon>Drosophila</taxon>
        <taxon>Sophophora</taxon>
    </lineage>
</organism>
<dbReference type="SUPFAM" id="SSF56436">
    <property type="entry name" value="C-type lectin-like"/>
    <property type="match status" value="1"/>
</dbReference>
<reference evidence="3" key="1">
    <citation type="journal article" date="2021" name="Elife">
        <title>Highly contiguous assemblies of 101 drosophilid genomes.</title>
        <authorList>
            <person name="Kim B.Y."/>
            <person name="Wang J.R."/>
            <person name="Miller D.E."/>
            <person name="Barmina O."/>
            <person name="Delaney E."/>
            <person name="Thompson A."/>
            <person name="Comeault A.A."/>
            <person name="Peede D."/>
            <person name="D'Agostino E.R."/>
            <person name="Pelaez J."/>
            <person name="Aguilar J.M."/>
            <person name="Haji D."/>
            <person name="Matsunaga T."/>
            <person name="Armstrong E.E."/>
            <person name="Zych M."/>
            <person name="Ogawa Y."/>
            <person name="Stamenkovic-Radak M."/>
            <person name="Jelic M."/>
            <person name="Veselinovic M.S."/>
            <person name="Tanaskovic M."/>
            <person name="Eric P."/>
            <person name="Gao J.J."/>
            <person name="Katoh T.K."/>
            <person name="Toda M.J."/>
            <person name="Watabe H."/>
            <person name="Watada M."/>
            <person name="Davis J.S."/>
            <person name="Moyle L.C."/>
            <person name="Manoli G."/>
            <person name="Bertolini E."/>
            <person name="Kostal V."/>
            <person name="Hawley R.S."/>
            <person name="Takahashi A."/>
            <person name="Jones C.D."/>
            <person name="Price D.K."/>
            <person name="Whiteman N."/>
            <person name="Kopp A."/>
            <person name="Matute D.R."/>
            <person name="Petrov D.A."/>
        </authorList>
    </citation>
    <scope>NUCLEOTIDE SEQUENCE [LARGE SCALE GENOMIC DNA]</scope>
</reference>
<dbReference type="Gene3D" id="3.10.100.10">
    <property type="entry name" value="Mannose-Binding Protein A, subunit A"/>
    <property type="match status" value="1"/>
</dbReference>
<dbReference type="Proteomes" id="UP001652680">
    <property type="component" value="Unassembled WGS sequence"/>
</dbReference>
<evidence type="ECO:0000313" key="3">
    <source>
        <dbReference type="Proteomes" id="UP001652680"/>
    </source>
</evidence>
<keyword evidence="3" id="KW-1185">Reference proteome</keyword>
<dbReference type="InterPro" id="IPR016187">
    <property type="entry name" value="CTDL_fold"/>
</dbReference>
<reference evidence="2" key="3">
    <citation type="submission" date="2025-05" db="UniProtKB">
        <authorList>
            <consortium name="EnsemblMetazoa"/>
        </authorList>
    </citation>
    <scope>IDENTIFICATION</scope>
</reference>
<feature type="domain" description="C-type lectin" evidence="1">
    <location>
        <begin position="56"/>
        <end position="154"/>
    </location>
</feature>
<dbReference type="RefSeq" id="XP_016976245.1">
    <property type="nucleotide sequence ID" value="XM_017120756.1"/>
</dbReference>
<sequence>MEGQQKMTDLQSRVKATQENKSRAYRQIVGELRVQAPSLEPISQSYIHIGGLSTENWSTAERNCQEMGGHLASFDTKGELEALSPELKNSTRYWIGIRNVHRGEFKVWATGMPARYLKWGDGYPCNGNMYNCVFLYNGFMYNFLCGYYNHYICNVDKDN</sequence>
<dbReference type="InterPro" id="IPR001304">
    <property type="entry name" value="C-type_lectin-like"/>
</dbReference>
<dbReference type="PROSITE" id="PS50041">
    <property type="entry name" value="C_TYPE_LECTIN_2"/>
    <property type="match status" value="1"/>
</dbReference>
<dbReference type="InterPro" id="IPR016186">
    <property type="entry name" value="C-type_lectin-like/link_sf"/>
</dbReference>
<reference evidence="4" key="2">
    <citation type="submission" date="2025-04" db="UniProtKB">
        <authorList>
            <consortium name="RefSeq"/>
        </authorList>
    </citation>
    <scope>IDENTIFICATION</scope>
</reference>
<evidence type="ECO:0000313" key="2">
    <source>
        <dbReference type="EnsemblMetazoa" id="XP_016976245.1"/>
    </source>
</evidence>
<dbReference type="PANTHER" id="PTHR22803">
    <property type="entry name" value="MANNOSE, PHOSPHOLIPASE, LECTIN RECEPTOR RELATED"/>
    <property type="match status" value="1"/>
</dbReference>
<dbReference type="CDD" id="cd00037">
    <property type="entry name" value="CLECT"/>
    <property type="match status" value="1"/>
</dbReference>
<evidence type="ECO:0000313" key="4">
    <source>
        <dbReference type="RefSeq" id="XP_016976245.1"/>
    </source>
</evidence>
<accession>A0A6P4EDT2</accession>
<dbReference type="AlphaFoldDB" id="A0A6P4EDT2"/>
<dbReference type="OrthoDB" id="6430060at2759"/>
<proteinExistence type="predicted"/>
<gene>
    <name evidence="4" type="primary">LOC108042447</name>
    <name evidence="2" type="synonym">108042447</name>
</gene>
<protein>
    <submittedName>
        <fullName evidence="4">Low affinity immunoglobulin epsilon Fc receptor-like</fullName>
    </submittedName>
</protein>
<dbReference type="InterPro" id="IPR050111">
    <property type="entry name" value="C-type_lectin/snaclec_domain"/>
</dbReference>
<dbReference type="SMART" id="SM00034">
    <property type="entry name" value="CLECT"/>
    <property type="match status" value="1"/>
</dbReference>
<name>A0A6P4EDT2_DRORH</name>
<dbReference type="EnsemblMetazoa" id="XM_017120756.1">
    <property type="protein sequence ID" value="XP_016976245.1"/>
    <property type="gene ID" value="LOC108042447"/>
</dbReference>
<dbReference type="GeneID" id="108042447"/>